<keyword evidence="2" id="KW-0378">Hydrolase</keyword>
<evidence type="ECO:0000313" key="2">
    <source>
        <dbReference type="EMBL" id="RAW09993.1"/>
    </source>
</evidence>
<reference evidence="2 3" key="1">
    <citation type="submission" date="2018-04" db="EMBL/GenBank/DDBJ databases">
        <title>Paenibacillus taichungensis Genome sequencing and assembly.</title>
        <authorList>
            <person name="Xu J."/>
            <person name="Rensing C."/>
            <person name="Mazhar H.S."/>
        </authorList>
    </citation>
    <scope>NUCLEOTIDE SEQUENCE [LARGE SCALE GENOMIC DNA]</scope>
    <source>
        <strain evidence="2 3">NC1</strain>
    </source>
</reference>
<dbReference type="Pfam" id="PF02350">
    <property type="entry name" value="Epimerase_2"/>
    <property type="match status" value="1"/>
</dbReference>
<dbReference type="EC" id="3.2.1.183" evidence="2"/>
<dbReference type="Gene3D" id="3.40.50.2000">
    <property type="entry name" value="Glycogen Phosphorylase B"/>
    <property type="match status" value="2"/>
</dbReference>
<dbReference type="InterPro" id="IPR029767">
    <property type="entry name" value="WecB-like"/>
</dbReference>
<dbReference type="SUPFAM" id="SSF53756">
    <property type="entry name" value="UDP-Glycosyltransferase/glycogen phosphorylase"/>
    <property type="match status" value="1"/>
</dbReference>
<sequence>MEKIVFITGTRADYGKLKPLIKEAQKSFNVFVYVCGMHLLERFGYTYQSVLDDNFENVYCATAINHSKNMDIDLANTLMDLNVYLQEVKPDLLVVHGDRVEALAGAISGMLNNILVAHVEGGEVTGTVDESIRHSISKMAQFHFVANYECKLRILQLGEKEENIFVIGSPDIDVMLSSQLPSLDLVKQMHQITFRKFAILIYHPVTTELSSIQYHIQQLMLATEESKNNYIIVYPNNDSGSDIIINEIEKYKKHERYKLFQSLPFEDFLSLLKHAQFIIGNSSAGIREACVYGLPAIDLGSRQQGRYHKSYLRNVQHTDGQNKSILSCINQIDSHKIASSYFGTGNSASLFVEALKSKYEESTQKKFVDIGVTEQAIQNYINEVCF</sequence>
<proteinExistence type="predicted"/>
<keyword evidence="2" id="KW-0326">Glycosidase</keyword>
<dbReference type="PANTHER" id="PTHR43174">
    <property type="entry name" value="UDP-N-ACETYLGLUCOSAMINE 2-EPIMERASE"/>
    <property type="match status" value="1"/>
</dbReference>
<dbReference type="EMBL" id="QEVW01000029">
    <property type="protein sequence ID" value="RAW09993.1"/>
    <property type="molecule type" value="Genomic_DNA"/>
</dbReference>
<dbReference type="Proteomes" id="UP000250642">
    <property type="component" value="Unassembled WGS sequence"/>
</dbReference>
<dbReference type="NCBIfam" id="TIGR03568">
    <property type="entry name" value="NeuC_NnaA"/>
    <property type="match status" value="1"/>
</dbReference>
<dbReference type="AlphaFoldDB" id="A0A329QC83"/>
<protein>
    <submittedName>
        <fullName evidence="2">UDP-N-acetylglucosamine 2-epimerase (Hydrolyzing)</fullName>
        <ecNumber evidence="2">3.2.1.183</ecNumber>
    </submittedName>
</protein>
<organism evidence="2 3">
    <name type="scientific">Paenibacillus taichungensis</name>
    <dbReference type="NCBI Taxonomy" id="484184"/>
    <lineage>
        <taxon>Bacteria</taxon>
        <taxon>Bacillati</taxon>
        <taxon>Bacillota</taxon>
        <taxon>Bacilli</taxon>
        <taxon>Bacillales</taxon>
        <taxon>Paenibacillaceae</taxon>
        <taxon>Paenibacillus</taxon>
    </lineage>
</organism>
<feature type="domain" description="UDP-N-acetylglucosamine 2-epimerase" evidence="1">
    <location>
        <begin position="24"/>
        <end position="356"/>
    </location>
</feature>
<comment type="caution">
    <text evidence="2">The sequence shown here is derived from an EMBL/GenBank/DDBJ whole genome shotgun (WGS) entry which is preliminary data.</text>
</comment>
<dbReference type="GO" id="GO:0006047">
    <property type="term" value="P:UDP-N-acetylglucosamine metabolic process"/>
    <property type="evidence" value="ECO:0007669"/>
    <property type="project" value="InterPro"/>
</dbReference>
<evidence type="ECO:0000313" key="3">
    <source>
        <dbReference type="Proteomes" id="UP000250642"/>
    </source>
</evidence>
<dbReference type="GO" id="GO:0004553">
    <property type="term" value="F:hydrolase activity, hydrolyzing O-glycosyl compounds"/>
    <property type="evidence" value="ECO:0007669"/>
    <property type="project" value="InterPro"/>
</dbReference>
<dbReference type="PANTHER" id="PTHR43174:SF3">
    <property type="entry name" value="UDP-N-ACETYLGLUCOSAMINE 2-EPIMERASE"/>
    <property type="match status" value="1"/>
</dbReference>
<accession>A0A329QC83</accession>
<dbReference type="InterPro" id="IPR020004">
    <property type="entry name" value="UDP-GlcNAc_Epase"/>
</dbReference>
<dbReference type="InterPro" id="IPR003331">
    <property type="entry name" value="UDP_GlcNAc_Epimerase_2_dom"/>
</dbReference>
<gene>
    <name evidence="2" type="primary">neuC</name>
    <name evidence="2" type="ORF">DC345_29690</name>
</gene>
<name>A0A329QC83_9BACL</name>
<evidence type="ECO:0000259" key="1">
    <source>
        <dbReference type="Pfam" id="PF02350"/>
    </source>
</evidence>